<protein>
    <recommendedName>
        <fullName evidence="9">Beta-ketoacyl-[acyl-carrier-protein] synthase III</fullName>
        <shortName evidence="9">Beta-ketoacyl-ACP synthase III</shortName>
        <shortName evidence="9">KAS III</shortName>
        <ecNumber evidence="9">2.3.1.180</ecNumber>
    </recommendedName>
    <alternativeName>
        <fullName evidence="9">3-oxoacyl-[acyl-carrier-protein] synthase 3</fullName>
    </alternativeName>
    <alternativeName>
        <fullName evidence="9">3-oxoacyl-[acyl-carrier-protein] synthase III</fullName>
    </alternativeName>
</protein>
<reference evidence="12 13" key="1">
    <citation type="journal article" date="2015" name="Genome Announc.">
        <title>Expanding the biotechnology potential of lactobacilli through comparative genomics of 213 strains and associated genera.</title>
        <authorList>
            <person name="Sun Z."/>
            <person name="Harris H.M."/>
            <person name="McCann A."/>
            <person name="Guo C."/>
            <person name="Argimon S."/>
            <person name="Zhang W."/>
            <person name="Yang X."/>
            <person name="Jeffery I.B."/>
            <person name="Cooney J.C."/>
            <person name="Kagawa T.F."/>
            <person name="Liu W."/>
            <person name="Song Y."/>
            <person name="Salvetti E."/>
            <person name="Wrobel A."/>
            <person name="Rasinkangas P."/>
            <person name="Parkhill J."/>
            <person name="Rea M.C."/>
            <person name="O'Sullivan O."/>
            <person name="Ritari J."/>
            <person name="Douillard F.P."/>
            <person name="Paul Ross R."/>
            <person name="Yang R."/>
            <person name="Briner A.E."/>
            <person name="Felis G.E."/>
            <person name="de Vos W.M."/>
            <person name="Barrangou R."/>
            <person name="Klaenhammer T.R."/>
            <person name="Caufield P.W."/>
            <person name="Cui Y."/>
            <person name="Zhang H."/>
            <person name="O'Toole P.W."/>
        </authorList>
    </citation>
    <scope>NUCLEOTIDE SEQUENCE [LARGE SCALE GENOMIC DNA]</scope>
    <source>
        <strain evidence="12 13">DSM 20003</strain>
    </source>
</reference>
<dbReference type="OrthoDB" id="9815506at2"/>
<keyword evidence="9" id="KW-0963">Cytoplasm</keyword>
<evidence type="ECO:0000256" key="2">
    <source>
        <dbReference type="ARBA" id="ARBA00022516"/>
    </source>
</evidence>
<dbReference type="PANTHER" id="PTHR43091">
    <property type="entry name" value="3-OXOACYL-[ACYL-CARRIER-PROTEIN] SYNTHASE"/>
    <property type="match status" value="1"/>
</dbReference>
<sequence length="326" mass="34745">MAYVTLRDTAHVVPETVVTNDDLAKLMPTSDDWIQSHTGIKTRHVAINENTSQLAAKVGQKLLAQTHVAPTDIDLIIVSTITPDSLTPSTACLVQAALGATNAFAFDISAACAGFIFGLTTAAQFLRSGQYRRALVISAETNTKMMDWQDRTTTVFFGDGAGGALLEATDDPTQESFVAAKLATDGAQHETIESGKIAPLATATDAHHQPSLTPFTMQGRDVFTFATEVVPPHMQALLAANQLTAADIDLYVCHQANLRIIEKIAATLHQPMSKFATNVTTYGNTSSAGIPMALDQALAHQFTRQRKVMLTGFGAGLAYGSVILTL</sequence>
<keyword evidence="4 9" id="KW-0276">Fatty acid metabolism</keyword>
<dbReference type="InterPro" id="IPR016039">
    <property type="entry name" value="Thiolase-like"/>
</dbReference>
<keyword evidence="5 9" id="KW-0443">Lipid metabolism</keyword>
<dbReference type="HAMAP" id="MF_01815">
    <property type="entry name" value="FabH"/>
    <property type="match status" value="1"/>
</dbReference>
<feature type="domain" description="Beta-ketoacyl-[acyl-carrier-protein] synthase III C-terminal" evidence="10">
    <location>
        <begin position="238"/>
        <end position="325"/>
    </location>
</feature>
<gene>
    <name evidence="9" type="primary">fabH</name>
    <name evidence="12" type="ORF">FC07_GL001637</name>
</gene>
<name>A0A0R1GF70_9LACO</name>
<evidence type="ECO:0000256" key="7">
    <source>
        <dbReference type="ARBA" id="ARBA00023268"/>
    </source>
</evidence>
<dbReference type="GO" id="GO:0006633">
    <property type="term" value="P:fatty acid biosynthetic process"/>
    <property type="evidence" value="ECO:0007669"/>
    <property type="project" value="UniProtKB-UniRule"/>
</dbReference>
<feature type="domain" description="Beta-ketoacyl-[acyl-carrier-protein] synthase III N-terminal" evidence="11">
    <location>
        <begin position="106"/>
        <end position="186"/>
    </location>
</feature>
<comment type="function">
    <text evidence="9">Catalyzes the condensation reaction of fatty acid synthesis by the addition to an acyl acceptor of two carbons from malonyl-ACP. Catalyzes the first condensation reaction which initiates fatty acid synthesis and may therefore play a role in governing the total rate of fatty acid production. Possesses both acetoacetyl-ACP synthase and acetyl transacylase activities. Its substrate specificity determines the biosynthesis of branched-chain and/or straight-chain of fatty acids.</text>
</comment>
<dbReference type="InterPro" id="IPR013747">
    <property type="entry name" value="ACP_syn_III_C"/>
</dbReference>
<dbReference type="EC" id="2.3.1.180" evidence="9"/>
<accession>A0A0R1GF70</accession>
<feature type="active site" evidence="9">
    <location>
        <position position="112"/>
    </location>
</feature>
<proteinExistence type="inferred from homology"/>
<keyword evidence="3 9" id="KW-0808">Transferase</keyword>
<keyword evidence="2 9" id="KW-0444">Lipid biosynthesis</keyword>
<evidence type="ECO:0000313" key="12">
    <source>
        <dbReference type="EMBL" id="KRK32893.1"/>
    </source>
</evidence>
<comment type="domain">
    <text evidence="9">The last Arg residue of the ACP-binding site is essential for the weak association between ACP/AcpP and FabH.</text>
</comment>
<feature type="active site" evidence="9">
    <location>
        <position position="284"/>
    </location>
</feature>
<dbReference type="Gene3D" id="3.40.47.10">
    <property type="match status" value="1"/>
</dbReference>
<dbReference type="GO" id="GO:0033818">
    <property type="term" value="F:beta-ketoacyl-acyl-carrier-protein synthase III activity"/>
    <property type="evidence" value="ECO:0007669"/>
    <property type="project" value="UniProtKB-UniRule"/>
</dbReference>
<dbReference type="Pfam" id="PF08541">
    <property type="entry name" value="ACP_syn_III_C"/>
    <property type="match status" value="1"/>
</dbReference>
<evidence type="ECO:0000256" key="6">
    <source>
        <dbReference type="ARBA" id="ARBA00023160"/>
    </source>
</evidence>
<dbReference type="GO" id="GO:0005737">
    <property type="term" value="C:cytoplasm"/>
    <property type="evidence" value="ECO:0007669"/>
    <property type="project" value="UniProtKB-SubCell"/>
</dbReference>
<dbReference type="CDD" id="cd00830">
    <property type="entry name" value="KAS_III"/>
    <property type="match status" value="1"/>
</dbReference>
<dbReference type="NCBIfam" id="TIGR00747">
    <property type="entry name" value="fabH"/>
    <property type="match status" value="1"/>
</dbReference>
<dbReference type="AlphaFoldDB" id="A0A0R1GF70"/>
<dbReference type="Pfam" id="PF08545">
    <property type="entry name" value="ACP_syn_III"/>
    <property type="match status" value="1"/>
</dbReference>
<keyword evidence="7 9" id="KW-0511">Multifunctional enzyme</keyword>
<dbReference type="InterPro" id="IPR013751">
    <property type="entry name" value="ACP_syn_III_N"/>
</dbReference>
<evidence type="ECO:0000256" key="8">
    <source>
        <dbReference type="ARBA" id="ARBA00023315"/>
    </source>
</evidence>
<evidence type="ECO:0000259" key="11">
    <source>
        <dbReference type="Pfam" id="PF08545"/>
    </source>
</evidence>
<evidence type="ECO:0000256" key="5">
    <source>
        <dbReference type="ARBA" id="ARBA00023098"/>
    </source>
</evidence>
<evidence type="ECO:0000313" key="13">
    <source>
        <dbReference type="Proteomes" id="UP000051461"/>
    </source>
</evidence>
<comment type="similarity">
    <text evidence="1 9">Belongs to the thiolase-like superfamily. FabH family.</text>
</comment>
<comment type="pathway">
    <text evidence="9">Lipid metabolism; fatty acid biosynthesis.</text>
</comment>
<dbReference type="UniPathway" id="UPA00094"/>
<evidence type="ECO:0000256" key="9">
    <source>
        <dbReference type="HAMAP-Rule" id="MF_01815"/>
    </source>
</evidence>
<feature type="region of interest" description="ACP-binding" evidence="9">
    <location>
        <begin position="255"/>
        <end position="259"/>
    </location>
</feature>
<dbReference type="EMBL" id="AZDA01000133">
    <property type="protein sequence ID" value="KRK32893.1"/>
    <property type="molecule type" value="Genomic_DNA"/>
</dbReference>
<comment type="subcellular location">
    <subcellularLocation>
        <location evidence="9">Cytoplasm</location>
    </subcellularLocation>
</comment>
<feature type="active site" evidence="9">
    <location>
        <position position="254"/>
    </location>
</feature>
<dbReference type="SUPFAM" id="SSF53901">
    <property type="entry name" value="Thiolase-like"/>
    <property type="match status" value="1"/>
</dbReference>
<dbReference type="RefSeq" id="WP_057905672.1">
    <property type="nucleotide sequence ID" value="NZ_AZDA01000133.1"/>
</dbReference>
<evidence type="ECO:0000256" key="1">
    <source>
        <dbReference type="ARBA" id="ARBA00008642"/>
    </source>
</evidence>
<keyword evidence="13" id="KW-1185">Reference proteome</keyword>
<dbReference type="NCBIfam" id="NF006829">
    <property type="entry name" value="PRK09352.1"/>
    <property type="match status" value="1"/>
</dbReference>
<dbReference type="PANTHER" id="PTHR43091:SF1">
    <property type="entry name" value="BETA-KETOACYL-[ACYL-CARRIER-PROTEIN] SYNTHASE III, CHLOROPLASTIC"/>
    <property type="match status" value="1"/>
</dbReference>
<keyword evidence="6 9" id="KW-0275">Fatty acid biosynthesis</keyword>
<evidence type="ECO:0000256" key="4">
    <source>
        <dbReference type="ARBA" id="ARBA00022832"/>
    </source>
</evidence>
<dbReference type="Proteomes" id="UP000051461">
    <property type="component" value="Unassembled WGS sequence"/>
</dbReference>
<evidence type="ECO:0000256" key="3">
    <source>
        <dbReference type="ARBA" id="ARBA00022679"/>
    </source>
</evidence>
<comment type="subunit">
    <text evidence="9">Homodimer.</text>
</comment>
<keyword evidence="8 9" id="KW-0012">Acyltransferase</keyword>
<dbReference type="InterPro" id="IPR004655">
    <property type="entry name" value="FabH"/>
</dbReference>
<evidence type="ECO:0000259" key="10">
    <source>
        <dbReference type="Pfam" id="PF08541"/>
    </source>
</evidence>
<comment type="caution">
    <text evidence="12">The sequence shown here is derived from an EMBL/GenBank/DDBJ whole genome shotgun (WGS) entry which is preliminary data.</text>
</comment>
<dbReference type="STRING" id="1423726.FC07_GL001637"/>
<dbReference type="PATRIC" id="fig|1423726.3.peg.1697"/>
<comment type="catalytic activity">
    <reaction evidence="9">
        <text>malonyl-[ACP] + acetyl-CoA + H(+) = 3-oxobutanoyl-[ACP] + CO2 + CoA</text>
        <dbReference type="Rhea" id="RHEA:12080"/>
        <dbReference type="Rhea" id="RHEA-COMP:9623"/>
        <dbReference type="Rhea" id="RHEA-COMP:9625"/>
        <dbReference type="ChEBI" id="CHEBI:15378"/>
        <dbReference type="ChEBI" id="CHEBI:16526"/>
        <dbReference type="ChEBI" id="CHEBI:57287"/>
        <dbReference type="ChEBI" id="CHEBI:57288"/>
        <dbReference type="ChEBI" id="CHEBI:78449"/>
        <dbReference type="ChEBI" id="CHEBI:78450"/>
        <dbReference type="EC" id="2.3.1.180"/>
    </reaction>
</comment>
<organism evidence="12 13">
    <name type="scientific">Loigolactobacillus bifermentans DSM 20003</name>
    <dbReference type="NCBI Taxonomy" id="1423726"/>
    <lineage>
        <taxon>Bacteria</taxon>
        <taxon>Bacillati</taxon>
        <taxon>Bacillota</taxon>
        <taxon>Bacilli</taxon>
        <taxon>Lactobacillales</taxon>
        <taxon>Lactobacillaceae</taxon>
        <taxon>Loigolactobacillus</taxon>
    </lineage>
</organism>
<dbReference type="GO" id="GO:0004315">
    <property type="term" value="F:3-oxoacyl-[acyl-carrier-protein] synthase activity"/>
    <property type="evidence" value="ECO:0007669"/>
    <property type="project" value="InterPro"/>
</dbReference>